<feature type="region of interest" description="Disordered" evidence="2">
    <location>
        <begin position="187"/>
        <end position="206"/>
    </location>
</feature>
<evidence type="ECO:0000256" key="1">
    <source>
        <dbReference type="SAM" id="Coils"/>
    </source>
</evidence>
<dbReference type="AlphaFoldDB" id="A0A9P0GFN9"/>
<evidence type="ECO:0000256" key="2">
    <source>
        <dbReference type="SAM" id="MobiDB-lite"/>
    </source>
</evidence>
<accession>A0A9P0GFN9</accession>
<dbReference type="OrthoDB" id="6734498at2759"/>
<gene>
    <name evidence="3" type="ORF">PSYICH_LOCUS14713</name>
</gene>
<feature type="compositionally biased region" description="Basic and acidic residues" evidence="2">
    <location>
        <begin position="1"/>
        <end position="22"/>
    </location>
</feature>
<feature type="coiled-coil region" evidence="1">
    <location>
        <begin position="131"/>
        <end position="158"/>
    </location>
</feature>
<dbReference type="Proteomes" id="UP001153636">
    <property type="component" value="Chromosome 8"/>
</dbReference>
<sequence>MDTATEKELKEHLNEVKQSSDEKECDEGVDTVEIEYIGDINGESSSQKSLKQIQEIFQKTEAMKLVAKEKNKELEDQFLVLKQRLNSSSEYLSKIKNNIENIKFSYQKNVIDLQKRLDPPTEAAKLKNESNEDMGRYMEELRHKIDNLQMKMTSQREKQQHVTESYEEAFDKVINALQRIDSGGYSSLNILGNGDNVSEPNGSNFE</sequence>
<protein>
    <submittedName>
        <fullName evidence="3">Uncharacterized protein</fullName>
    </submittedName>
</protein>
<keyword evidence="4" id="KW-1185">Reference proteome</keyword>
<reference evidence="3" key="1">
    <citation type="submission" date="2022-01" db="EMBL/GenBank/DDBJ databases">
        <authorList>
            <person name="King R."/>
        </authorList>
    </citation>
    <scope>NUCLEOTIDE SEQUENCE</scope>
</reference>
<keyword evidence="1" id="KW-0175">Coiled coil</keyword>
<evidence type="ECO:0000313" key="4">
    <source>
        <dbReference type="Proteomes" id="UP001153636"/>
    </source>
</evidence>
<evidence type="ECO:0000313" key="3">
    <source>
        <dbReference type="EMBL" id="CAH1114170.1"/>
    </source>
</evidence>
<dbReference type="EMBL" id="OV651820">
    <property type="protein sequence ID" value="CAH1114170.1"/>
    <property type="molecule type" value="Genomic_DNA"/>
</dbReference>
<name>A0A9P0GFN9_9CUCU</name>
<proteinExistence type="predicted"/>
<organism evidence="3 4">
    <name type="scientific">Psylliodes chrysocephalus</name>
    <dbReference type="NCBI Taxonomy" id="3402493"/>
    <lineage>
        <taxon>Eukaryota</taxon>
        <taxon>Metazoa</taxon>
        <taxon>Ecdysozoa</taxon>
        <taxon>Arthropoda</taxon>
        <taxon>Hexapoda</taxon>
        <taxon>Insecta</taxon>
        <taxon>Pterygota</taxon>
        <taxon>Neoptera</taxon>
        <taxon>Endopterygota</taxon>
        <taxon>Coleoptera</taxon>
        <taxon>Polyphaga</taxon>
        <taxon>Cucujiformia</taxon>
        <taxon>Chrysomeloidea</taxon>
        <taxon>Chrysomelidae</taxon>
        <taxon>Galerucinae</taxon>
        <taxon>Alticini</taxon>
        <taxon>Psylliodes</taxon>
    </lineage>
</organism>
<feature type="region of interest" description="Disordered" evidence="2">
    <location>
        <begin position="1"/>
        <end position="25"/>
    </location>
</feature>